<evidence type="ECO:0000313" key="2">
    <source>
        <dbReference type="EMBL" id="CCG04339.1"/>
    </source>
</evidence>
<name>H6RT36_BLASD</name>
<protein>
    <submittedName>
        <fullName evidence="2">Uncharacterized protein</fullName>
    </submittedName>
</protein>
<dbReference type="HOGENOM" id="CLU_908123_0_0_11"/>
<dbReference type="KEGG" id="bsd:BLASA_3475"/>
<sequence>MTGAGAAELRVELPALAGPLDTLWDLVLDLAGQLPPTGWVLVGGQMVILHGLLAGRVATRASQDVDVLADLLTDEAGLVRCVRAVRDLDLEPQPDAAGKVYRFVRARDQAGADVLAPDQDHTPPRRRLRTVGGDTIRIEGGTQALQRALAAVAGLRVVHGLAAQAPGRWRADDTTAIRVQWPPPLRRSRDPARCRAVAVPRRPHRRIRGRQLPPASQFSRRQHATWGFPGSAGRGLPTSLRWEQSTEGRVVSKHLLDETAEFTMPRIGRHAAPETGELEVTQRFDPGFQQRRAMPSPQQGRVAEVR</sequence>
<evidence type="ECO:0000256" key="1">
    <source>
        <dbReference type="SAM" id="MobiDB-lite"/>
    </source>
</evidence>
<proteinExistence type="predicted"/>
<dbReference type="RefSeq" id="WP_014377218.1">
    <property type="nucleotide sequence ID" value="NC_016943.1"/>
</dbReference>
<gene>
    <name evidence="2" type="ordered locus">BLASA_3475</name>
</gene>
<keyword evidence="3" id="KW-1185">Reference proteome</keyword>
<evidence type="ECO:0000313" key="3">
    <source>
        <dbReference type="Proteomes" id="UP000007517"/>
    </source>
</evidence>
<dbReference type="STRING" id="1146883.BLASA_3475"/>
<feature type="region of interest" description="Disordered" evidence="1">
    <location>
        <begin position="214"/>
        <end position="238"/>
    </location>
</feature>
<organism evidence="2 3">
    <name type="scientific">Blastococcus saxobsidens (strain DD2)</name>
    <dbReference type="NCBI Taxonomy" id="1146883"/>
    <lineage>
        <taxon>Bacteria</taxon>
        <taxon>Bacillati</taxon>
        <taxon>Actinomycetota</taxon>
        <taxon>Actinomycetes</taxon>
        <taxon>Geodermatophilales</taxon>
        <taxon>Geodermatophilaceae</taxon>
        <taxon>Blastococcus</taxon>
    </lineage>
</organism>
<dbReference type="Proteomes" id="UP000007517">
    <property type="component" value="Chromosome"/>
</dbReference>
<feature type="region of interest" description="Disordered" evidence="1">
    <location>
        <begin position="269"/>
        <end position="306"/>
    </location>
</feature>
<dbReference type="EMBL" id="FO117623">
    <property type="protein sequence ID" value="CCG04339.1"/>
    <property type="molecule type" value="Genomic_DNA"/>
</dbReference>
<dbReference type="AlphaFoldDB" id="H6RT36"/>
<accession>H6RT36</accession>
<dbReference type="OrthoDB" id="5175769at2"/>
<reference evidence="3" key="2">
    <citation type="submission" date="2012-02" db="EMBL/GenBank/DDBJ databases">
        <title>Complete genome sequence of Blastococcus saxobsidens strain DD2.</title>
        <authorList>
            <person name="Genoscope."/>
        </authorList>
    </citation>
    <scope>NUCLEOTIDE SEQUENCE [LARGE SCALE GENOMIC DNA]</scope>
    <source>
        <strain evidence="3">DD2</strain>
    </source>
</reference>
<reference evidence="2 3" key="1">
    <citation type="journal article" date="2012" name="J. Bacteriol.">
        <title>Genome Sequence of Blastococcus saxobsidens DD2, a Stone-Inhabiting Bacterium.</title>
        <authorList>
            <person name="Chouaia B."/>
            <person name="Crotti E."/>
            <person name="Brusetti L."/>
            <person name="Daffonchio D."/>
            <person name="Essoussi I."/>
            <person name="Nouioui I."/>
            <person name="Sbissi I."/>
            <person name="Ghodhbane-Gtari F."/>
            <person name="Gtari M."/>
            <person name="Vacherie B."/>
            <person name="Barbe V."/>
            <person name="Medigue C."/>
            <person name="Gury J."/>
            <person name="Pujic P."/>
            <person name="Normand P."/>
        </authorList>
    </citation>
    <scope>NUCLEOTIDE SEQUENCE [LARGE SCALE GENOMIC DNA]</scope>
    <source>
        <strain evidence="2 3">DD2</strain>
    </source>
</reference>